<evidence type="ECO:0000313" key="2">
    <source>
        <dbReference type="EMBL" id="ROP45635.1"/>
    </source>
</evidence>
<accession>A0A3N1HSY8</accession>
<feature type="domain" description="NAD(P)-binding" evidence="1">
    <location>
        <begin position="2"/>
        <end position="196"/>
    </location>
</feature>
<keyword evidence="3" id="KW-1185">Reference proteome</keyword>
<reference evidence="2 3" key="1">
    <citation type="journal article" date="2015" name="Stand. Genomic Sci.">
        <title>Genomic Encyclopedia of Bacterial and Archaeal Type Strains, Phase III: the genomes of soil and plant-associated and newly described type strains.</title>
        <authorList>
            <person name="Whitman W.B."/>
            <person name="Woyke T."/>
            <person name="Klenk H.P."/>
            <person name="Zhou Y."/>
            <person name="Lilburn T.G."/>
            <person name="Beck B.J."/>
            <person name="De Vos P."/>
            <person name="Vandamme P."/>
            <person name="Eisen J.A."/>
            <person name="Garrity G."/>
            <person name="Hugenholtz P."/>
            <person name="Kyrpides N.C."/>
        </authorList>
    </citation>
    <scope>NUCLEOTIDE SEQUENCE [LARGE SCALE GENOMIC DNA]</scope>
    <source>
        <strain evidence="2 3">CECT 7306</strain>
    </source>
</reference>
<dbReference type="InParanoid" id="A0A3N1HSY8"/>
<dbReference type="EMBL" id="RJKN01000001">
    <property type="protein sequence ID" value="ROP45635.1"/>
    <property type="molecule type" value="Genomic_DNA"/>
</dbReference>
<organism evidence="2 3">
    <name type="scientific">Pseudokineococcus lusitanus</name>
    <dbReference type="NCBI Taxonomy" id="763993"/>
    <lineage>
        <taxon>Bacteria</taxon>
        <taxon>Bacillati</taxon>
        <taxon>Actinomycetota</taxon>
        <taxon>Actinomycetes</taxon>
        <taxon>Kineosporiales</taxon>
        <taxon>Kineosporiaceae</taxon>
        <taxon>Pseudokineococcus</taxon>
    </lineage>
</organism>
<dbReference type="InterPro" id="IPR036291">
    <property type="entry name" value="NAD(P)-bd_dom_sf"/>
</dbReference>
<dbReference type="Pfam" id="PF13460">
    <property type="entry name" value="NAD_binding_10"/>
    <property type="match status" value="1"/>
</dbReference>
<dbReference type="AlphaFoldDB" id="A0A3N1HSY8"/>
<sequence length="220" mass="22295">MGAHGKVARQLVPLLVAGGHEAVGVVRNPDHTADVAADGATPVVLDIESATSAELAEHVRGSDAVVFSAGAGGKGAPERKQHVDRDGAVKLAEAAEVSGVRRYLLVSSIGLQSVVDGATPDGVEEGFVAYLRAKLEAEDALRSRPSLDLTSLRPGHLLDEPATGRVALTRSTTDAVDGGVPRADVAAVLLALLEAPGTAGQTLELVSGDVPVEEAVAALA</sequence>
<evidence type="ECO:0000313" key="3">
    <source>
        <dbReference type="Proteomes" id="UP000276232"/>
    </source>
</evidence>
<dbReference type="Proteomes" id="UP000276232">
    <property type="component" value="Unassembled WGS sequence"/>
</dbReference>
<dbReference type="PANTHER" id="PTHR15020">
    <property type="entry name" value="FLAVIN REDUCTASE-RELATED"/>
    <property type="match status" value="1"/>
</dbReference>
<dbReference type="Gene3D" id="3.40.50.720">
    <property type="entry name" value="NAD(P)-binding Rossmann-like Domain"/>
    <property type="match status" value="1"/>
</dbReference>
<evidence type="ECO:0000259" key="1">
    <source>
        <dbReference type="Pfam" id="PF13460"/>
    </source>
</evidence>
<proteinExistence type="predicted"/>
<dbReference type="SUPFAM" id="SSF51735">
    <property type="entry name" value="NAD(P)-binding Rossmann-fold domains"/>
    <property type="match status" value="1"/>
</dbReference>
<name>A0A3N1HSY8_9ACTN</name>
<protein>
    <submittedName>
        <fullName evidence="2">Nucleoside-diphosphate-sugar epimerase</fullName>
    </submittedName>
</protein>
<dbReference type="InterPro" id="IPR016040">
    <property type="entry name" value="NAD(P)-bd_dom"/>
</dbReference>
<comment type="caution">
    <text evidence="2">The sequence shown here is derived from an EMBL/GenBank/DDBJ whole genome shotgun (WGS) entry which is preliminary data.</text>
</comment>
<gene>
    <name evidence="2" type="ORF">EDC03_0240</name>
</gene>
<dbReference type="PANTHER" id="PTHR15020:SF50">
    <property type="entry name" value="UPF0659 PROTEIN YMR090W"/>
    <property type="match status" value="1"/>
</dbReference>